<dbReference type="AlphaFoldDB" id="A0A8K0XK47"/>
<comment type="caution">
    <text evidence="8">The sequence shown here is derived from an EMBL/GenBank/DDBJ whole genome shotgun (WGS) entry which is preliminary data.</text>
</comment>
<dbReference type="PANTHER" id="PTHR12891:SF0">
    <property type="entry name" value="MMS19 NUCLEOTIDE EXCISION REPAIR PROTEIN HOMOLOG"/>
    <property type="match status" value="1"/>
</dbReference>
<dbReference type="InterPro" id="IPR016024">
    <property type="entry name" value="ARM-type_fold"/>
</dbReference>
<feature type="domain" description="MMS19 N-terminal" evidence="7">
    <location>
        <begin position="38"/>
        <end position="298"/>
    </location>
</feature>
<dbReference type="Pfam" id="PF14500">
    <property type="entry name" value="MMS19_N"/>
    <property type="match status" value="1"/>
</dbReference>
<evidence type="ECO:0000259" key="7">
    <source>
        <dbReference type="Pfam" id="PF14500"/>
    </source>
</evidence>
<organism evidence="8 9">
    <name type="scientific">Cristinia sonorae</name>
    <dbReference type="NCBI Taxonomy" id="1940300"/>
    <lineage>
        <taxon>Eukaryota</taxon>
        <taxon>Fungi</taxon>
        <taxon>Dikarya</taxon>
        <taxon>Basidiomycota</taxon>
        <taxon>Agaricomycotina</taxon>
        <taxon>Agaricomycetes</taxon>
        <taxon>Agaricomycetidae</taxon>
        <taxon>Agaricales</taxon>
        <taxon>Pleurotineae</taxon>
        <taxon>Stephanosporaceae</taxon>
        <taxon>Cristinia</taxon>
    </lineage>
</organism>
<dbReference type="InterPro" id="IPR011989">
    <property type="entry name" value="ARM-like"/>
</dbReference>
<comment type="function">
    <text evidence="5">Key component of the cytosolic iron-sulfur protein assembly (CIA) complex, a multiprotein complex that mediates the incorporation of iron-sulfur cluster into apoproteins specifically involved in DNA metabolism and genomic integrity. In the CIA complex, MMS19 acts as an adapter between early-acting CIA components and a subset of cellular target iron-sulfur proteins.</text>
</comment>
<dbReference type="PANTHER" id="PTHR12891">
    <property type="entry name" value="DNA REPAIR/TRANSCRIPTION PROTEIN MET18/MMS19"/>
    <property type="match status" value="1"/>
</dbReference>
<evidence type="ECO:0000256" key="3">
    <source>
        <dbReference type="ARBA" id="ARBA00022737"/>
    </source>
</evidence>
<gene>
    <name evidence="8" type="ORF">BXZ70DRAFT_963579</name>
</gene>
<dbReference type="EMBL" id="JAEVFJ010000069">
    <property type="protein sequence ID" value="KAH8075854.1"/>
    <property type="molecule type" value="Genomic_DNA"/>
</dbReference>
<dbReference type="InterPro" id="IPR039920">
    <property type="entry name" value="MMS19"/>
</dbReference>
<dbReference type="GO" id="GO:0006281">
    <property type="term" value="P:DNA repair"/>
    <property type="evidence" value="ECO:0007669"/>
    <property type="project" value="UniProtKB-UniRule"/>
</dbReference>
<evidence type="ECO:0000313" key="9">
    <source>
        <dbReference type="Proteomes" id="UP000813824"/>
    </source>
</evidence>
<keyword evidence="3" id="KW-0677">Repeat</keyword>
<dbReference type="Proteomes" id="UP000813824">
    <property type="component" value="Unassembled WGS sequence"/>
</dbReference>
<evidence type="ECO:0000256" key="2">
    <source>
        <dbReference type="ARBA" id="ARBA00009340"/>
    </source>
</evidence>
<evidence type="ECO:0000256" key="4">
    <source>
        <dbReference type="ARBA" id="ARBA00023242"/>
    </source>
</evidence>
<dbReference type="GO" id="GO:0097361">
    <property type="term" value="C:cytosolic [4Fe-4S] assembly targeting complex"/>
    <property type="evidence" value="ECO:0007669"/>
    <property type="project" value="UniProtKB-UniRule"/>
</dbReference>
<dbReference type="Gene3D" id="1.25.10.10">
    <property type="entry name" value="Leucine-rich Repeat Variant"/>
    <property type="match status" value="2"/>
</dbReference>
<dbReference type="InterPro" id="IPR029240">
    <property type="entry name" value="MMS19_N"/>
</dbReference>
<dbReference type="InterPro" id="IPR024687">
    <property type="entry name" value="MMS19_C"/>
</dbReference>
<comment type="subcellular location">
    <subcellularLocation>
        <location evidence="1 5">Nucleus</location>
    </subcellularLocation>
</comment>
<keyword evidence="5" id="KW-0234">DNA repair</keyword>
<keyword evidence="5" id="KW-0227">DNA damage</keyword>
<dbReference type="GO" id="GO:0005634">
    <property type="term" value="C:nucleus"/>
    <property type="evidence" value="ECO:0007669"/>
    <property type="project" value="UniProtKB-SubCell"/>
</dbReference>
<reference evidence="8" key="1">
    <citation type="journal article" date="2021" name="New Phytol.">
        <title>Evolutionary innovations through gain and loss of genes in the ectomycorrhizal Boletales.</title>
        <authorList>
            <person name="Wu G."/>
            <person name="Miyauchi S."/>
            <person name="Morin E."/>
            <person name="Kuo A."/>
            <person name="Drula E."/>
            <person name="Varga T."/>
            <person name="Kohler A."/>
            <person name="Feng B."/>
            <person name="Cao Y."/>
            <person name="Lipzen A."/>
            <person name="Daum C."/>
            <person name="Hundley H."/>
            <person name="Pangilinan J."/>
            <person name="Johnson J."/>
            <person name="Barry K."/>
            <person name="LaButti K."/>
            <person name="Ng V."/>
            <person name="Ahrendt S."/>
            <person name="Min B."/>
            <person name="Choi I.G."/>
            <person name="Park H."/>
            <person name="Plett J.M."/>
            <person name="Magnuson J."/>
            <person name="Spatafora J.W."/>
            <person name="Nagy L.G."/>
            <person name="Henrissat B."/>
            <person name="Grigoriev I.V."/>
            <person name="Yang Z.L."/>
            <person name="Xu J."/>
            <person name="Martin F.M."/>
        </authorList>
    </citation>
    <scope>NUCLEOTIDE SEQUENCE</scope>
    <source>
        <strain evidence="8">KKN 215</strain>
    </source>
</reference>
<feature type="domain" description="MMS19 C-terminal" evidence="6">
    <location>
        <begin position="549"/>
        <end position="1004"/>
    </location>
</feature>
<dbReference type="OrthoDB" id="342900at2759"/>
<evidence type="ECO:0000256" key="1">
    <source>
        <dbReference type="ARBA" id="ARBA00004123"/>
    </source>
</evidence>
<dbReference type="SUPFAM" id="SSF48371">
    <property type="entry name" value="ARM repeat"/>
    <property type="match status" value="1"/>
</dbReference>
<dbReference type="GO" id="GO:0051604">
    <property type="term" value="P:protein maturation"/>
    <property type="evidence" value="ECO:0007669"/>
    <property type="project" value="UniProtKB-UniRule"/>
</dbReference>
<dbReference type="GO" id="GO:0016226">
    <property type="term" value="P:iron-sulfur cluster assembly"/>
    <property type="evidence" value="ECO:0007669"/>
    <property type="project" value="UniProtKB-UniRule"/>
</dbReference>
<comment type="similarity">
    <text evidence="2 5">Belongs to the MET18/MMS19 family.</text>
</comment>
<evidence type="ECO:0000313" key="8">
    <source>
        <dbReference type="EMBL" id="KAH8075854.1"/>
    </source>
</evidence>
<accession>A0A8K0XK47</accession>
<keyword evidence="9" id="KW-1185">Reference proteome</keyword>
<name>A0A8K0XK47_9AGAR</name>
<dbReference type="Pfam" id="PF12460">
    <property type="entry name" value="MMS19_C"/>
    <property type="match status" value="1"/>
</dbReference>
<proteinExistence type="inferred from homology"/>
<sequence>MDRMERLVRTWMATGKVEEVENTVSEVLNGDGALLPLIKALGEYLTSEEDDQRRKGVEFLSLVLEKYPQEKLNRQSVKTLVTFFRGKLDDTETIIPALQGLVSLSAASNLTSQDAVEISQSLFQYVKMKALVQSHRFKVFTILDTLIARQREALKGMGKTFVAGYINLAEGEKDPRNLMLAFAIARVLLIEFDVSSHVEDLFNITFCYFPITFRPPPDDPYGITSEDLKKTLRSALTASPAFGPFAIPLFIEKLTAGSPTTKRDTLQTLDEALPIYGASLARTHARKLWNSLKLEIFQPTDSETESEALKTTQVLIQTIYGSSSQTALGPEPGSEAIEGLAKDACEECIRILKEPEKSQAKPATKVICAFMSTTPSVSKYTLSQAVPHFIRLFLNPDEASNRGPTLRLLADVIVAARDSSLLDPEVLPTQGEVALSPFKDEVLGVFTVGLKTPTTRKHALDGLKGLVTTRGLLSDEELGFIVHNVNEVLTEDGNEDEDVREAILDLFGFISSTTARHISQTTLPLLFSSLPDQAPDRSAEAERLKYWRTLAFLKRLCLQADLFEMLVVRLSTKLDLICSPDSPPSGADATSLEPTAAYAHSILRTLADAIAVKVEKGDVDVPKYIDRLLPRLFHLHLYGALSGTEGYNVAADPRLVTVTSQIVTLIVQVQPPSRQETFVASLFAAYFSEDVKRISDGQPKLPEDTKFTPFTSDAPLAQKTLVVLFSAAIIALHKEIALPVPDESGLLDSILHWSIDNAASQAQRESLLNAVASVVNKRPDGLGSFLSEKLPALWTSQGMDPLLPAEKRRKVIAAWSHITRALLVRGHALFASFTDKLFELFEDTEISWDAARALGSIVATDKILTKRNHAVVKMLHAQKFFNLVLPRIVEGAKLSGNAPRQNAYLVALTTLIKSMPRSAYTHELPTLMPLLLRGLDLPDADIRANVIDTFLAASDASSPESKENAVISEHATSLVSTMLKNAMVNEMPSARLRIAALRYLALLPSLVRYDVLHAQKAVVIRDLAKVLDDPKKAVRKEAVEARTNWFKFTG</sequence>
<keyword evidence="4 5" id="KW-0539">Nucleus</keyword>
<protein>
    <recommendedName>
        <fullName evidence="5">MMS19 nucleotide excision repair protein</fullName>
    </recommendedName>
</protein>
<evidence type="ECO:0000259" key="6">
    <source>
        <dbReference type="Pfam" id="PF12460"/>
    </source>
</evidence>
<evidence type="ECO:0000256" key="5">
    <source>
        <dbReference type="RuleBase" id="RU367072"/>
    </source>
</evidence>